<protein>
    <recommendedName>
        <fullName evidence="3">Protein phosphatase 1 regulatory subunit 21 N-terminal domain-containing protein</fullName>
    </recommendedName>
</protein>
<evidence type="ECO:0000313" key="5">
    <source>
        <dbReference type="Proteomes" id="UP000816034"/>
    </source>
</evidence>
<reference evidence="4 5" key="1">
    <citation type="journal article" date="2018" name="BMC Genomics">
        <title>The genome of Naegleria lovaniensis, the basis for a comparative approach to unravel pathogenicity factors of the human pathogenic amoeba N. fowleri.</title>
        <authorList>
            <person name="Liechti N."/>
            <person name="Schurch N."/>
            <person name="Bruggmann R."/>
            <person name="Wittwer M."/>
        </authorList>
    </citation>
    <scope>NUCLEOTIDE SEQUENCE [LARGE SCALE GENOMIC DNA]</scope>
    <source>
        <strain evidence="4 5">ATCC 30569</strain>
    </source>
</reference>
<dbReference type="Proteomes" id="UP000816034">
    <property type="component" value="Unassembled WGS sequence"/>
</dbReference>
<feature type="coiled-coil region" evidence="1">
    <location>
        <begin position="191"/>
        <end position="235"/>
    </location>
</feature>
<dbReference type="RefSeq" id="XP_044550250.1">
    <property type="nucleotide sequence ID" value="XM_044692151.1"/>
</dbReference>
<feature type="region of interest" description="Disordered" evidence="2">
    <location>
        <begin position="1"/>
        <end position="52"/>
    </location>
</feature>
<feature type="compositionally biased region" description="Polar residues" evidence="2">
    <location>
        <begin position="21"/>
        <end position="34"/>
    </location>
</feature>
<dbReference type="Pfam" id="PF10205">
    <property type="entry name" value="KLRAQ"/>
    <property type="match status" value="1"/>
</dbReference>
<evidence type="ECO:0000313" key="4">
    <source>
        <dbReference type="EMBL" id="KAG2386258.1"/>
    </source>
</evidence>
<organism evidence="4 5">
    <name type="scientific">Naegleria lovaniensis</name>
    <name type="common">Amoeba</name>
    <dbReference type="NCBI Taxonomy" id="51637"/>
    <lineage>
        <taxon>Eukaryota</taxon>
        <taxon>Discoba</taxon>
        <taxon>Heterolobosea</taxon>
        <taxon>Tetramitia</taxon>
        <taxon>Eutetramitia</taxon>
        <taxon>Vahlkampfiidae</taxon>
        <taxon>Naegleria</taxon>
    </lineage>
</organism>
<gene>
    <name evidence="4" type="ORF">C9374_002704</name>
</gene>
<accession>A0AA88KL02</accession>
<dbReference type="SMART" id="SM01254">
    <property type="entry name" value="KLRAQ"/>
    <property type="match status" value="1"/>
</dbReference>
<dbReference type="InterPro" id="IPR019343">
    <property type="entry name" value="PPP1R21_N"/>
</dbReference>
<comment type="caution">
    <text evidence="4">The sequence shown here is derived from an EMBL/GenBank/DDBJ whole genome shotgun (WGS) entry which is preliminary data.</text>
</comment>
<feature type="compositionally biased region" description="Low complexity" evidence="2">
    <location>
        <begin position="367"/>
        <end position="415"/>
    </location>
</feature>
<name>A0AA88KL02_NAELO</name>
<dbReference type="GeneID" id="68095159"/>
<keyword evidence="1" id="KW-0175">Coiled coil</keyword>
<feature type="region of interest" description="Disordered" evidence="2">
    <location>
        <begin position="361"/>
        <end position="423"/>
    </location>
</feature>
<dbReference type="EMBL" id="PYSW02000016">
    <property type="protein sequence ID" value="KAG2386258.1"/>
    <property type="molecule type" value="Genomic_DNA"/>
</dbReference>
<feature type="region of interest" description="Disordered" evidence="2">
    <location>
        <begin position="750"/>
        <end position="776"/>
    </location>
</feature>
<sequence>MTTSSLKQQQHSKSSEHYSQPPQQTPLLSMTSTSHQHDPLSHPTTTSDDDTNMQIVALSKDKYEKLIKEFQKYKQKYNKWKKIVNQEESKWKQTQIDLEKKESELRNKIEENDILTFNNQRLEKRMAQLMFDLEEQVNKNRKSTSFFSGLFGTSSSSAGGAGSGGGAGNDQPSIHGGNASTFSFFGTSSNNSSMYNELQVLKEELESKIKENEAMKDKMRNLKQEIRNRKDSENTIRNFTVKQHSKLIYYENYIDRKILFDDTKIDSLNLLNIPNCKRNPLEIELLDNLTSILNNLSKNISSTYLYIPQKIQHLNKLTTSQSPLLRFINSKMNTQIDMSTFPNLFSKIIKQCEWYSKSIKDQGTHESSGTSNSSMNSGISTNSGISNNSSSNSNSNNNNTSSSSNNNNISNHNSSIRMDESSGNVQIDSNTIITTHHTTSLLHTLFSTVKDLLKYNRKCLLYLTVTSQEEECELREVYHSSSSTTMDSSLNHTFKGTTTTSLDMTDGNDNDDDEYSEFEDGIFMRNTMATRSLKYLLYLYDKFILFIDTFYVRVLEIENYVPIQTSLRRDEKKIRRVFLMTSHDEDHHSSSSSNSTSVSNNEQHLSSLSVDHYSHGEQFIHKLLKSSSNHHVNSTCFNNFSIREEFKLLVKHIGDALKDYTEIVSNLLLKENIKNFISPSIKNINEKLIKSLKSIVLLYESMTIIHRGLMDCERQYDQLYSRGALVDYESILTNKVTHVRNIVNYSGQSGPYRMIQSHDGRDGRDGRDGSDGRYSMIHHDHPLPTMDNDAYNILDTPYYYSSCYYYTMKKVNSI</sequence>
<feature type="domain" description="Protein phosphatase 1 regulatory subunit 21 N-terminal" evidence="3">
    <location>
        <begin position="64"/>
        <end position="205"/>
    </location>
</feature>
<keyword evidence="5" id="KW-1185">Reference proteome</keyword>
<evidence type="ECO:0000256" key="1">
    <source>
        <dbReference type="SAM" id="Coils"/>
    </source>
</evidence>
<feature type="compositionally biased region" description="Basic and acidic residues" evidence="2">
    <location>
        <begin position="756"/>
        <end position="776"/>
    </location>
</feature>
<evidence type="ECO:0000256" key="2">
    <source>
        <dbReference type="SAM" id="MobiDB-lite"/>
    </source>
</evidence>
<proteinExistence type="predicted"/>
<feature type="compositionally biased region" description="Low complexity" evidence="2">
    <location>
        <begin position="1"/>
        <end position="20"/>
    </location>
</feature>
<feature type="coiled-coil region" evidence="1">
    <location>
        <begin position="56"/>
        <end position="139"/>
    </location>
</feature>
<evidence type="ECO:0000259" key="3">
    <source>
        <dbReference type="SMART" id="SM01254"/>
    </source>
</evidence>
<dbReference type="AlphaFoldDB" id="A0AA88KL02"/>